<reference evidence="1" key="1">
    <citation type="journal article" date="2014" name="Front. Microbiol.">
        <title>High frequency of phylogenetically diverse reductive dehalogenase-homologous genes in deep subseafloor sedimentary metagenomes.</title>
        <authorList>
            <person name="Kawai M."/>
            <person name="Futagami T."/>
            <person name="Toyoda A."/>
            <person name="Takaki Y."/>
            <person name="Nishi S."/>
            <person name="Hori S."/>
            <person name="Arai W."/>
            <person name="Tsubouchi T."/>
            <person name="Morono Y."/>
            <person name="Uchiyama I."/>
            <person name="Ito T."/>
            <person name="Fujiyama A."/>
            <person name="Inagaki F."/>
            <person name="Takami H."/>
        </authorList>
    </citation>
    <scope>NUCLEOTIDE SEQUENCE</scope>
    <source>
        <strain evidence="1">Expedition CK06-06</strain>
    </source>
</reference>
<accession>X1M818</accession>
<dbReference type="EMBL" id="BARV01010852">
    <property type="protein sequence ID" value="GAI02474.1"/>
    <property type="molecule type" value="Genomic_DNA"/>
</dbReference>
<proteinExistence type="predicted"/>
<dbReference type="Gene3D" id="2.60.40.10">
    <property type="entry name" value="Immunoglobulins"/>
    <property type="match status" value="1"/>
</dbReference>
<name>X1M818_9ZZZZ</name>
<dbReference type="Pfam" id="PF25788">
    <property type="entry name" value="Ig_Rha78A_N"/>
    <property type="match status" value="1"/>
</dbReference>
<comment type="caution">
    <text evidence="1">The sequence shown here is derived from an EMBL/GenBank/DDBJ whole genome shotgun (WGS) entry which is preliminary data.</text>
</comment>
<dbReference type="AlphaFoldDB" id="X1M818"/>
<organism evidence="1">
    <name type="scientific">marine sediment metagenome</name>
    <dbReference type="NCBI Taxonomy" id="412755"/>
    <lineage>
        <taxon>unclassified sequences</taxon>
        <taxon>metagenomes</taxon>
        <taxon>ecological metagenomes</taxon>
    </lineage>
</organism>
<sequence>MTATHYRIQVNSKADFSGDEMWDSEKKVLDAPVDETERSENIDYLGKVLSSLTKYYWRIKFYSSETEWSSETAYFITPDKEAPWKEDVLEPTGEAKVEIPRRSGEWTALEDVMRIHTSNGKDTSSPRAPIEIGQAELLCCNISKNFNSFEAASVWYKNLEGYATQISLGCNIGGSPVSTRLFTGIIKTVHPHRLSQTAEIKVID</sequence>
<feature type="non-terminal residue" evidence="1">
    <location>
        <position position="204"/>
    </location>
</feature>
<evidence type="ECO:0000313" key="1">
    <source>
        <dbReference type="EMBL" id="GAI02474.1"/>
    </source>
</evidence>
<protein>
    <submittedName>
        <fullName evidence="1">Uncharacterized protein</fullName>
    </submittedName>
</protein>
<gene>
    <name evidence="1" type="ORF">S06H3_20844</name>
</gene>
<dbReference type="InterPro" id="IPR013783">
    <property type="entry name" value="Ig-like_fold"/>
</dbReference>